<evidence type="ECO:0000256" key="2">
    <source>
        <dbReference type="ARBA" id="ARBA00022490"/>
    </source>
</evidence>
<feature type="compositionally biased region" description="Basic and acidic residues" evidence="6">
    <location>
        <begin position="83"/>
        <end position="99"/>
    </location>
</feature>
<keyword evidence="2" id="KW-0963">Cytoplasm</keyword>
<evidence type="ECO:0000313" key="7">
    <source>
        <dbReference type="EMBL" id="KAF4732648.1"/>
    </source>
</evidence>
<evidence type="ECO:0000256" key="3">
    <source>
        <dbReference type="ARBA" id="ARBA00023212"/>
    </source>
</evidence>
<keyword evidence="3" id="KW-0206">Cytoskeleton</keyword>
<feature type="non-terminal residue" evidence="7">
    <location>
        <position position="318"/>
    </location>
</feature>
<dbReference type="EMBL" id="JABANM010014432">
    <property type="protein sequence ID" value="KAF4732648.1"/>
    <property type="molecule type" value="Genomic_DNA"/>
</dbReference>
<evidence type="ECO:0000256" key="6">
    <source>
        <dbReference type="SAM" id="MobiDB-lite"/>
    </source>
</evidence>
<dbReference type="AlphaFoldDB" id="A0A7J6SIC8"/>
<dbReference type="InterPro" id="IPR047125">
    <property type="entry name" value="DCTN5"/>
</dbReference>
<dbReference type="PANTHER" id="PTHR46126:SF1">
    <property type="entry name" value="DYNACTIN SUBUNIT 5"/>
    <property type="match status" value="1"/>
</dbReference>
<evidence type="ECO:0000256" key="4">
    <source>
        <dbReference type="ARBA" id="ARBA00034706"/>
    </source>
</evidence>
<dbReference type="GO" id="GO:0005869">
    <property type="term" value="C:dynactin complex"/>
    <property type="evidence" value="ECO:0007669"/>
    <property type="project" value="TreeGrafter"/>
</dbReference>
<protein>
    <recommendedName>
        <fullName evidence="5">Dynactin subunit 5</fullName>
    </recommendedName>
</protein>
<feature type="region of interest" description="Disordered" evidence="6">
    <location>
        <begin position="53"/>
        <end position="102"/>
    </location>
</feature>
<reference evidence="7 8" key="1">
    <citation type="submission" date="2020-04" db="EMBL/GenBank/DDBJ databases">
        <title>Perkinsus olseni comparative genomics.</title>
        <authorList>
            <person name="Bogema D.R."/>
        </authorList>
    </citation>
    <scope>NUCLEOTIDE SEQUENCE [LARGE SCALE GENOMIC DNA]</scope>
    <source>
        <strain evidence="7">ATCC PRA-205</strain>
    </source>
</reference>
<gene>
    <name evidence="7" type="ORF">FOZ62_002045</name>
</gene>
<dbReference type="SUPFAM" id="SSF51161">
    <property type="entry name" value="Trimeric LpxA-like enzymes"/>
    <property type="match status" value="1"/>
</dbReference>
<comment type="similarity">
    <text evidence="4">Belongs to the dynactin subunits 5/6 family. Dynactin subunit 5 subfamily.</text>
</comment>
<organism evidence="7 8">
    <name type="scientific">Perkinsus olseni</name>
    <name type="common">Perkinsus atlanticus</name>
    <dbReference type="NCBI Taxonomy" id="32597"/>
    <lineage>
        <taxon>Eukaryota</taxon>
        <taxon>Sar</taxon>
        <taxon>Alveolata</taxon>
        <taxon>Perkinsozoa</taxon>
        <taxon>Perkinsea</taxon>
        <taxon>Perkinsida</taxon>
        <taxon>Perkinsidae</taxon>
        <taxon>Perkinsus</taxon>
    </lineage>
</organism>
<proteinExistence type="inferred from homology"/>
<sequence length="318" mass="34889">MQQQVVIQAPPACPVPPAPAYYEDGMSLDALIRAAWRTQYQAFRVKMHGNLDSALDEQPNNRPPRKGLSRGEMIRRQKATQKKGKEKDSDEDMRGEPRRNLGINKVVQKHLGIGSAHARKGAGKGAGKGARPGSHVEFMAALRRKGDGDSPIFLAVRENLPLRYALEKKDGVQYPAARSQIECRKWVVLGEDVVLMPCSPAKRLDSGVSRQQQHYDRADLFLGEYVHVGPRTVVKAASIGNYVRIEEDCCLGEGCVVKGHSVILAGTKVPSRATVPPFHIVGPAAEGREGSKGGGKHSWAWSVYSVSVVRMMARRKGR</sequence>
<evidence type="ECO:0000313" key="8">
    <source>
        <dbReference type="Proteomes" id="UP000574390"/>
    </source>
</evidence>
<dbReference type="Proteomes" id="UP000574390">
    <property type="component" value="Unassembled WGS sequence"/>
</dbReference>
<dbReference type="InterPro" id="IPR011004">
    <property type="entry name" value="Trimer_LpxA-like_sf"/>
</dbReference>
<dbReference type="Gene3D" id="2.160.10.10">
    <property type="entry name" value="Hexapeptide repeat proteins"/>
    <property type="match status" value="1"/>
</dbReference>
<comment type="subcellular location">
    <subcellularLocation>
        <location evidence="1">Cytoplasm</location>
        <location evidence="1">Cytoskeleton</location>
    </subcellularLocation>
</comment>
<accession>A0A7J6SIC8</accession>
<evidence type="ECO:0000256" key="5">
    <source>
        <dbReference type="ARBA" id="ARBA00034865"/>
    </source>
</evidence>
<name>A0A7J6SIC8_PEROL</name>
<evidence type="ECO:0000256" key="1">
    <source>
        <dbReference type="ARBA" id="ARBA00004245"/>
    </source>
</evidence>
<dbReference type="PANTHER" id="PTHR46126">
    <property type="entry name" value="DYNACTIN SUBUNIT 5"/>
    <property type="match status" value="1"/>
</dbReference>
<comment type="caution">
    <text evidence="7">The sequence shown here is derived from an EMBL/GenBank/DDBJ whole genome shotgun (WGS) entry which is preliminary data.</text>
</comment>